<gene>
    <name evidence="3" type="ORF">ABA31_00040</name>
</gene>
<dbReference type="Pfam" id="PF13286">
    <property type="entry name" value="HD_assoc"/>
    <property type="match status" value="1"/>
</dbReference>
<dbReference type="Proteomes" id="UP000321749">
    <property type="component" value="Unassembled WGS sequence"/>
</dbReference>
<dbReference type="SMART" id="SM00471">
    <property type="entry name" value="HDc"/>
    <property type="match status" value="1"/>
</dbReference>
<feature type="domain" description="HD" evidence="2">
    <location>
        <begin position="73"/>
        <end position="224"/>
    </location>
</feature>
<dbReference type="InterPro" id="IPR006261">
    <property type="entry name" value="dGTPase"/>
</dbReference>
<dbReference type="InterPro" id="IPR006674">
    <property type="entry name" value="HD_domain"/>
</dbReference>
<proteinExistence type="predicted"/>
<accession>A0AA87RFE7</accession>
<dbReference type="NCBIfam" id="NF002829">
    <property type="entry name" value="PRK03007.1"/>
    <property type="match status" value="1"/>
</dbReference>
<protein>
    <submittedName>
        <fullName evidence="3">Deoxyguanosinetriphosphate triphosphohydrolase-like protein</fullName>
    </submittedName>
</protein>
<dbReference type="PANTHER" id="PTHR11373:SF32">
    <property type="entry name" value="DEOXYGUANOSINETRIPHOSPHATE TRIPHOSPHOHYDROLASE"/>
    <property type="match status" value="1"/>
</dbReference>
<evidence type="ECO:0000313" key="4">
    <source>
        <dbReference type="Proteomes" id="UP000321749"/>
    </source>
</evidence>
<evidence type="ECO:0000313" key="3">
    <source>
        <dbReference type="EMBL" id="GEK78653.1"/>
    </source>
</evidence>
<dbReference type="AlphaFoldDB" id="A0AA87RFE7"/>
<dbReference type="NCBIfam" id="TIGR01353">
    <property type="entry name" value="dGTP_triPase"/>
    <property type="match status" value="1"/>
</dbReference>
<keyword evidence="4" id="KW-1185">Reference proteome</keyword>
<keyword evidence="1" id="KW-0378">Hydrolase</keyword>
<sequence length="424" mass="46996">MAADAQAAVPYTHRPLGYGEHDAERRLPEVHRSARTDFARDRARLLHSSAFRRLGQKTQVLSPTMGFDDSRTRLTHSLEVAQVGREIAGELRLDPDVVDTACLAHDIGHPPFGHNGERGLNEWALTIGGFEGNAQTLRVITRLEPKVLRGGRPYGLNLTRASVDAACKYPWPSANDVHDASGRIKFGYYADDREAFEWMREGAPEGRPSIEAQVMDLADDIAYSVHDFEDAVVGGYVDVAKLQSRVGHDELVSMMMTWVGPEFSRDDLLAAFDRLDDLETWVRSFDGSRADHARLKNLTSKLIGRFANAAIRLTRETHEGPLARFGGTVEVPREVRAEIAVLKGTAASFILAERRQPIYASQRRVLQELADALLRIGPDALDRAYADDWAAAADDAARARVVVDQVASLTDRGAFAWHERHVGD</sequence>
<dbReference type="RefSeq" id="WP_146792069.1">
    <property type="nucleotide sequence ID" value="NZ_BJUU01000001.1"/>
</dbReference>
<dbReference type="Gene3D" id="1.10.3210.10">
    <property type="entry name" value="Hypothetical protein af1432"/>
    <property type="match status" value="1"/>
</dbReference>
<organism evidence="3 4">
    <name type="scientific">Agrococcus baldri</name>
    <dbReference type="NCBI Taxonomy" id="153730"/>
    <lineage>
        <taxon>Bacteria</taxon>
        <taxon>Bacillati</taxon>
        <taxon>Actinomycetota</taxon>
        <taxon>Actinomycetes</taxon>
        <taxon>Micrococcales</taxon>
        <taxon>Microbacteriaceae</taxon>
        <taxon>Agrococcus</taxon>
    </lineage>
</organism>
<evidence type="ECO:0000259" key="2">
    <source>
        <dbReference type="PROSITE" id="PS51831"/>
    </source>
</evidence>
<dbReference type="InterPro" id="IPR050135">
    <property type="entry name" value="dGTPase-like"/>
</dbReference>
<name>A0AA87RFE7_9MICO</name>
<dbReference type="SUPFAM" id="SSF109604">
    <property type="entry name" value="HD-domain/PDEase-like"/>
    <property type="match status" value="1"/>
</dbReference>
<reference evidence="3 4" key="1">
    <citation type="submission" date="2019-07" db="EMBL/GenBank/DDBJ databases">
        <title>Whole genome shotgun sequence of Agrococcus baldri NBRC 103055.</title>
        <authorList>
            <person name="Hosoyama A."/>
            <person name="Uohara A."/>
            <person name="Ohji S."/>
            <person name="Ichikawa N."/>
        </authorList>
    </citation>
    <scope>NUCLEOTIDE SEQUENCE [LARGE SCALE GENOMIC DNA]</scope>
    <source>
        <strain evidence="3 4">NBRC 103055</strain>
    </source>
</reference>
<dbReference type="GO" id="GO:0006203">
    <property type="term" value="P:dGTP catabolic process"/>
    <property type="evidence" value="ECO:0007669"/>
    <property type="project" value="TreeGrafter"/>
</dbReference>
<dbReference type="CDD" id="cd00077">
    <property type="entry name" value="HDc"/>
    <property type="match status" value="1"/>
</dbReference>
<comment type="caution">
    <text evidence="3">The sequence shown here is derived from an EMBL/GenBank/DDBJ whole genome shotgun (WGS) entry which is preliminary data.</text>
</comment>
<dbReference type="InterPro" id="IPR003607">
    <property type="entry name" value="HD/PDEase_dom"/>
</dbReference>
<evidence type="ECO:0000256" key="1">
    <source>
        <dbReference type="ARBA" id="ARBA00022801"/>
    </source>
</evidence>
<dbReference type="PROSITE" id="PS51831">
    <property type="entry name" value="HD"/>
    <property type="match status" value="1"/>
</dbReference>
<dbReference type="InterPro" id="IPR026875">
    <property type="entry name" value="PHydrolase_assoc_dom"/>
</dbReference>
<dbReference type="GO" id="GO:0008832">
    <property type="term" value="F:dGTPase activity"/>
    <property type="evidence" value="ECO:0007669"/>
    <property type="project" value="TreeGrafter"/>
</dbReference>
<dbReference type="EMBL" id="BJUU01000001">
    <property type="protein sequence ID" value="GEK78653.1"/>
    <property type="molecule type" value="Genomic_DNA"/>
</dbReference>
<dbReference type="PANTHER" id="PTHR11373">
    <property type="entry name" value="DEOXYNUCLEOSIDE TRIPHOSPHATE TRIPHOSPHOHYDROLASE"/>
    <property type="match status" value="1"/>
</dbReference>
<dbReference type="Pfam" id="PF01966">
    <property type="entry name" value="HD"/>
    <property type="match status" value="1"/>
</dbReference>